<accession>M1K4J4</accession>
<organism evidence="1">
    <name type="scientific">Encephalitozoon cuniculi</name>
    <name type="common">Microsporidian parasite</name>
    <dbReference type="NCBI Taxonomy" id="6035"/>
    <lineage>
        <taxon>Eukaryota</taxon>
        <taxon>Fungi</taxon>
        <taxon>Fungi incertae sedis</taxon>
        <taxon>Microsporidia</taxon>
        <taxon>Unikaryonidae</taxon>
        <taxon>Encephalitozoon</taxon>
    </lineage>
</organism>
<sequence>MSKCFLLGINPSQDVFAFLQFHGHLFGIKFWGFLSGSMHLHHPWPRMRLAALIRKRANDLLASLRRLRTEIHSPDVFGLVLGDIQKSYLRLAVLLNKPGIQHQEPVEVDSVNGIVRYKAGELEFLYHADHGVVSVDAGDIGVSSHILCSVRSEPVVKHLETIGNMLAMYVGYERAPCDVCGSYATVPGLLTPTGRSIEDNFVLVHHAECRMESLE</sequence>
<proteinExistence type="predicted"/>
<reference evidence="1" key="1">
    <citation type="journal article" date="2013" name="Eukaryot. Cell">
        <title>Extremely Reduced Levels of Heterozygosity in the Vertebrate Pathogen Encephalitozoon cuniculi.</title>
        <authorList>
            <person name="Selman M."/>
            <person name="Sak B."/>
            <person name="Kvac M."/>
            <person name="Farinelli L."/>
            <person name="Weiss L.M."/>
            <person name="Corradi N."/>
        </authorList>
    </citation>
    <scope>NUCLEOTIDE SEQUENCE</scope>
</reference>
<dbReference type="VEuPathDB" id="MicrosporidiaDB:AEWR_070660"/>
<dbReference type="EMBL" id="KC513610">
    <property type="protein sequence ID" value="AGE95858.1"/>
    <property type="molecule type" value="Genomic_DNA"/>
</dbReference>
<dbReference type="VEuPathDB" id="MicrosporidiaDB:ECU07_0710"/>
<gene>
    <name evidence="1" type="ORF">ECU07_0710</name>
</gene>
<dbReference type="VEuPathDB" id="MicrosporidiaDB:AEWQ_070670"/>
<dbReference type="AlphaFoldDB" id="M1K4J4"/>
<evidence type="ECO:0000313" key="1">
    <source>
        <dbReference type="EMBL" id="AGE95858.1"/>
    </source>
</evidence>
<name>M1K4J4_ENCCN</name>
<dbReference type="VEuPathDB" id="MicrosporidiaDB:M970_070660"/>
<protein>
    <submittedName>
        <fullName evidence="1">Uncharacterized protein</fullName>
    </submittedName>
</protein>
<dbReference type="VEuPathDB" id="MicrosporidiaDB:AEWD_070670"/>